<dbReference type="GO" id="GO:0005886">
    <property type="term" value="C:plasma membrane"/>
    <property type="evidence" value="ECO:0007669"/>
    <property type="project" value="UniProtKB-SubCell"/>
</dbReference>
<sequence length="166" mass="17155">MSSADGGPLGDAGSTYIESQIIMVTVRVIAPFAFTYGLFLMFHGSGSPGGSFQGGAIIGATVLMIAFAFGIEPTRDWIRNRTVVALAAGGVTAFALVGLVPILLGGNFLEYERYKTELGIEAKYGLEAIEIAGVAPIVAGVIVGLFFLLAAGAMQVSVSEEVSSDE</sequence>
<feature type="transmembrane region" description="Helical" evidence="6">
    <location>
        <begin position="21"/>
        <end position="42"/>
    </location>
</feature>
<name>A0A1G8TSV4_9EURY</name>
<dbReference type="InterPro" id="IPR050622">
    <property type="entry name" value="CPA3_antiporter_subunitB"/>
</dbReference>
<evidence type="ECO:0000256" key="6">
    <source>
        <dbReference type="SAM" id="Phobius"/>
    </source>
</evidence>
<dbReference type="InterPro" id="IPR007182">
    <property type="entry name" value="MnhB"/>
</dbReference>
<feature type="transmembrane region" description="Helical" evidence="6">
    <location>
        <begin position="124"/>
        <end position="149"/>
    </location>
</feature>
<dbReference type="Proteomes" id="UP000198856">
    <property type="component" value="Unassembled WGS sequence"/>
</dbReference>
<feature type="transmembrane region" description="Helical" evidence="6">
    <location>
        <begin position="54"/>
        <end position="71"/>
    </location>
</feature>
<dbReference type="NCBIfam" id="NF009160">
    <property type="entry name" value="PRK12505.1"/>
    <property type="match status" value="1"/>
</dbReference>
<evidence type="ECO:0000259" key="7">
    <source>
        <dbReference type="Pfam" id="PF04039"/>
    </source>
</evidence>
<dbReference type="PANTHER" id="PTHR33932">
    <property type="entry name" value="NA(+)/H(+) ANTIPORTER SUBUNIT B"/>
    <property type="match status" value="1"/>
</dbReference>
<keyword evidence="4 6" id="KW-1133">Transmembrane helix</keyword>
<accession>A0A1G8TSV4</accession>
<dbReference type="AlphaFoldDB" id="A0A1G8TSV4"/>
<evidence type="ECO:0000256" key="5">
    <source>
        <dbReference type="ARBA" id="ARBA00023136"/>
    </source>
</evidence>
<dbReference type="PANTHER" id="PTHR33932:SF4">
    <property type="entry name" value="NA(+)_H(+) ANTIPORTER SUBUNIT B"/>
    <property type="match status" value="1"/>
</dbReference>
<keyword evidence="2" id="KW-1003">Cell membrane</keyword>
<proteinExistence type="predicted"/>
<dbReference type="RefSeq" id="WP_092699923.1">
    <property type="nucleotide sequence ID" value="NZ_FNFC01000003.1"/>
</dbReference>
<organism evidence="8 9">
    <name type="scientific">Halovenus aranensis</name>
    <dbReference type="NCBI Taxonomy" id="890420"/>
    <lineage>
        <taxon>Archaea</taxon>
        <taxon>Methanobacteriati</taxon>
        <taxon>Methanobacteriota</taxon>
        <taxon>Stenosarchaea group</taxon>
        <taxon>Halobacteria</taxon>
        <taxon>Halobacteriales</taxon>
        <taxon>Haloarculaceae</taxon>
        <taxon>Halovenus</taxon>
    </lineage>
</organism>
<evidence type="ECO:0000313" key="9">
    <source>
        <dbReference type="Proteomes" id="UP000198856"/>
    </source>
</evidence>
<evidence type="ECO:0000256" key="1">
    <source>
        <dbReference type="ARBA" id="ARBA00004651"/>
    </source>
</evidence>
<keyword evidence="5 6" id="KW-0472">Membrane</keyword>
<keyword evidence="9" id="KW-1185">Reference proteome</keyword>
<dbReference type="STRING" id="890420.SAMN05216226_103238"/>
<comment type="subcellular location">
    <subcellularLocation>
        <location evidence="1">Cell membrane</location>
        <topology evidence="1">Multi-pass membrane protein</topology>
    </subcellularLocation>
</comment>
<protein>
    <submittedName>
        <fullName evidence="8">Multisubunit sodium/proton antiporter, MrpB subunit</fullName>
    </submittedName>
</protein>
<feature type="transmembrane region" description="Helical" evidence="6">
    <location>
        <begin position="83"/>
        <end position="104"/>
    </location>
</feature>
<evidence type="ECO:0000313" key="8">
    <source>
        <dbReference type="EMBL" id="SDJ44686.1"/>
    </source>
</evidence>
<evidence type="ECO:0000256" key="4">
    <source>
        <dbReference type="ARBA" id="ARBA00022989"/>
    </source>
</evidence>
<dbReference type="Pfam" id="PF04039">
    <property type="entry name" value="MnhB"/>
    <property type="match status" value="1"/>
</dbReference>
<gene>
    <name evidence="8" type="ORF">SAMN05216226_103238</name>
</gene>
<dbReference type="EMBL" id="FNFC01000003">
    <property type="protein sequence ID" value="SDJ44686.1"/>
    <property type="molecule type" value="Genomic_DNA"/>
</dbReference>
<evidence type="ECO:0000256" key="3">
    <source>
        <dbReference type="ARBA" id="ARBA00022692"/>
    </source>
</evidence>
<keyword evidence="3 6" id="KW-0812">Transmembrane</keyword>
<evidence type="ECO:0000256" key="2">
    <source>
        <dbReference type="ARBA" id="ARBA00022475"/>
    </source>
</evidence>
<reference evidence="8 9" key="1">
    <citation type="submission" date="2016-10" db="EMBL/GenBank/DDBJ databases">
        <authorList>
            <person name="de Groot N.N."/>
        </authorList>
    </citation>
    <scope>NUCLEOTIDE SEQUENCE [LARGE SCALE GENOMIC DNA]</scope>
    <source>
        <strain evidence="8 9">IBRC-M10015</strain>
    </source>
</reference>
<feature type="domain" description="Na+/H+ antiporter MnhB subunit-related protein" evidence="7">
    <location>
        <begin position="21"/>
        <end position="143"/>
    </location>
</feature>